<dbReference type="AlphaFoldDB" id="A0A7J4JFM8"/>
<dbReference type="Gene3D" id="3.60.20.10">
    <property type="entry name" value="Glutamine Phosphoribosylpyrophosphate, subunit 1, domain 1"/>
    <property type="match status" value="1"/>
</dbReference>
<dbReference type="GO" id="GO:0019774">
    <property type="term" value="C:proteasome core complex, beta-subunit complex"/>
    <property type="evidence" value="ECO:0007669"/>
    <property type="project" value="UniProtKB-UniRule"/>
</dbReference>
<dbReference type="InterPro" id="IPR000243">
    <property type="entry name" value="Pept_T1A_subB"/>
</dbReference>
<dbReference type="SUPFAM" id="SSF56235">
    <property type="entry name" value="N-terminal nucleophile aminohydrolases (Ntn hydrolases)"/>
    <property type="match status" value="1"/>
</dbReference>
<comment type="activity regulation">
    <text evidence="9">The formation of the proteasomal ATPase PAN-20S proteasome complex, via the docking of the C-termini of PAN into the intersubunit pockets in the alpha-rings, triggers opening of the gate for substrate entry. Interconversion between the open-gate and close-gate conformations leads to a dynamic regulation of the 20S proteasome proteolysis activity.</text>
</comment>
<evidence type="ECO:0000256" key="2">
    <source>
        <dbReference type="ARBA" id="ARBA00022490"/>
    </source>
</evidence>
<dbReference type="PROSITE" id="PS00854">
    <property type="entry name" value="PROTEASOME_BETA_1"/>
    <property type="match status" value="1"/>
</dbReference>
<feature type="active site" description="Nucleophile" evidence="9 10">
    <location>
        <position position="14"/>
    </location>
</feature>
<dbReference type="InterPro" id="IPR023333">
    <property type="entry name" value="Proteasome_suB-type"/>
</dbReference>
<organism evidence="11 12">
    <name type="scientific">Candidatus Iainarchaeum sp</name>
    <dbReference type="NCBI Taxonomy" id="3101447"/>
    <lineage>
        <taxon>Archaea</taxon>
        <taxon>Candidatus Iainarchaeota</taxon>
        <taxon>Candidatus Iainarchaeia</taxon>
        <taxon>Candidatus Iainarchaeales</taxon>
        <taxon>Candidatus Iainarchaeaceae</taxon>
        <taxon>Candidatus Iainarchaeum</taxon>
    </lineage>
</organism>
<dbReference type="Proteomes" id="UP000564964">
    <property type="component" value="Unassembled WGS sequence"/>
</dbReference>
<dbReference type="PANTHER" id="PTHR32194:SF0">
    <property type="entry name" value="ATP-DEPENDENT PROTEASE SUBUNIT HSLV"/>
    <property type="match status" value="1"/>
</dbReference>
<dbReference type="EC" id="3.4.25.1" evidence="9"/>
<evidence type="ECO:0000256" key="10">
    <source>
        <dbReference type="PIRSR" id="PIRSR600243-1"/>
    </source>
</evidence>
<feature type="chain" id="PRO_5029993313" description="Proteasome subunit beta" evidence="9">
    <location>
        <begin position="14"/>
        <end position="218"/>
    </location>
</feature>
<accession>A0A7J4JFM8</accession>
<evidence type="ECO:0000256" key="6">
    <source>
        <dbReference type="ARBA" id="ARBA00022813"/>
    </source>
</evidence>
<evidence type="ECO:0000313" key="12">
    <source>
        <dbReference type="Proteomes" id="UP000564964"/>
    </source>
</evidence>
<comment type="similarity">
    <text evidence="9">Belongs to the peptidase T1B family.</text>
</comment>
<dbReference type="PROSITE" id="PS51476">
    <property type="entry name" value="PROTEASOME_BETA_2"/>
    <property type="match status" value="1"/>
</dbReference>
<keyword evidence="3 9" id="KW-0645">Protease</keyword>
<keyword evidence="4 9" id="KW-0888">Threonine protease</keyword>
<sequence>MDFLESKHDLKTGTTTVGIVCKDAVVLAADMRASMGHIAYDEESEKVYKITDTMGLTNAGSVGDSQTIIRFLKGQTQLYEIEREEPMSAKAAATLLSNVLNGSRYYPFICQFLLGGYINGKPDLWEVTPYGGILQRPKYGVSGSGTEPALTTIDLGFKPNLSTEEGIKLAVRAIESGKRRDVFSGGKSVSVLVIDKSGVRILGEKEVAPIVQQVKVNL</sequence>
<comment type="caution">
    <text evidence="11">The sequence shown here is derived from an EMBL/GenBank/DDBJ whole genome shotgun (WGS) entry which is preliminary data.</text>
</comment>
<dbReference type="InterPro" id="IPR001353">
    <property type="entry name" value="Proteasome_sua/b"/>
</dbReference>
<name>A0A7J4JFM8_9ARCH</name>
<evidence type="ECO:0000256" key="3">
    <source>
        <dbReference type="ARBA" id="ARBA00022670"/>
    </source>
</evidence>
<dbReference type="EMBL" id="DUGH01000100">
    <property type="protein sequence ID" value="HIH16562.1"/>
    <property type="molecule type" value="Genomic_DNA"/>
</dbReference>
<comment type="catalytic activity">
    <reaction evidence="1 9">
        <text>Cleavage of peptide bonds with very broad specificity.</text>
        <dbReference type="EC" id="3.4.25.1"/>
    </reaction>
</comment>
<protein>
    <recommendedName>
        <fullName evidence="9">Proteasome subunit beta</fullName>
        <ecNumber evidence="9">3.4.25.1</ecNumber>
    </recommendedName>
    <alternativeName>
        <fullName evidence="9">20S proteasome beta subunit</fullName>
    </alternativeName>
    <alternativeName>
        <fullName evidence="9">Proteasome core protein PsmB</fullName>
    </alternativeName>
</protein>
<evidence type="ECO:0000256" key="7">
    <source>
        <dbReference type="ARBA" id="ARBA00022942"/>
    </source>
</evidence>
<evidence type="ECO:0000256" key="1">
    <source>
        <dbReference type="ARBA" id="ARBA00001198"/>
    </source>
</evidence>
<dbReference type="GO" id="GO:0010498">
    <property type="term" value="P:proteasomal protein catabolic process"/>
    <property type="evidence" value="ECO:0007669"/>
    <property type="project" value="UniProtKB-UniRule"/>
</dbReference>
<reference evidence="12" key="1">
    <citation type="journal article" date="2020" name="bioRxiv">
        <title>A rank-normalized archaeal taxonomy based on genome phylogeny resolves widespread incomplete and uneven classifications.</title>
        <authorList>
            <person name="Rinke C."/>
            <person name="Chuvochina M."/>
            <person name="Mussig A.J."/>
            <person name="Chaumeil P.-A."/>
            <person name="Waite D.W."/>
            <person name="Whitman W.B."/>
            <person name="Parks D.H."/>
            <person name="Hugenholtz P."/>
        </authorList>
    </citation>
    <scope>NUCLEOTIDE SEQUENCE [LARGE SCALE GENOMIC DNA]</scope>
</reference>
<comment type="subunit">
    <text evidence="9">The 20S proteasome core is composed of 14 alpha and 14 beta subunits that assemble into four stacked heptameric rings, resulting in a barrel-shaped structure. The two inner rings, each composed of seven catalytic beta subunits, are sandwiched by two outer rings, each composed of seven alpha subunits. The catalytic chamber with the active sites is on the inside of the barrel. Has a gated structure, the ends of the cylinder being occluded by the N-termini of the alpha-subunits. Is capped at one or both ends by the proteasome regulatory ATPase, PAN.</text>
</comment>
<dbReference type="PRINTS" id="PR00141">
    <property type="entry name" value="PROTEASOME"/>
</dbReference>
<dbReference type="InterPro" id="IPR029055">
    <property type="entry name" value="Ntn_hydrolases_N"/>
</dbReference>
<dbReference type="InterPro" id="IPR019983">
    <property type="entry name" value="Pept_T1A_Psome_bsu_arc"/>
</dbReference>
<comment type="subcellular location">
    <subcellularLocation>
        <location evidence="9">Cytoplasm</location>
    </subcellularLocation>
</comment>
<dbReference type="GO" id="GO:0004298">
    <property type="term" value="F:threonine-type endopeptidase activity"/>
    <property type="evidence" value="ECO:0007669"/>
    <property type="project" value="UniProtKB-UniRule"/>
</dbReference>
<dbReference type="HAMAP" id="MF_02113_A">
    <property type="entry name" value="Proteasome_B_A"/>
    <property type="match status" value="1"/>
</dbReference>
<dbReference type="Pfam" id="PF00227">
    <property type="entry name" value="Proteasome"/>
    <property type="match status" value="1"/>
</dbReference>
<keyword evidence="6 9" id="KW-0068">Autocatalytic cleavage</keyword>
<keyword evidence="7 9" id="KW-0647">Proteasome</keyword>
<keyword evidence="8 9" id="KW-0865">Zymogen</keyword>
<gene>
    <name evidence="9" type="primary">psmB</name>
    <name evidence="11" type="ORF">HA252_04115</name>
</gene>
<dbReference type="PANTHER" id="PTHR32194">
    <property type="entry name" value="METALLOPROTEASE TLDD"/>
    <property type="match status" value="1"/>
</dbReference>
<evidence type="ECO:0000256" key="9">
    <source>
        <dbReference type="HAMAP-Rule" id="MF_02113"/>
    </source>
</evidence>
<keyword evidence="2 9" id="KW-0963">Cytoplasm</keyword>
<feature type="propeptide" id="PRO_5029993314" description="Removed in mature form; by autocatalysis" evidence="9">
    <location>
        <begin position="1"/>
        <end position="13"/>
    </location>
</feature>
<comment type="function">
    <text evidence="9">Component of the proteasome core, a large protease complex with broad specificity involved in protein degradation.</text>
</comment>
<dbReference type="GO" id="GO:0005737">
    <property type="term" value="C:cytoplasm"/>
    <property type="evidence" value="ECO:0007669"/>
    <property type="project" value="UniProtKB-SubCell"/>
</dbReference>
<dbReference type="InterPro" id="IPR016050">
    <property type="entry name" value="Proteasome_bsu_CS"/>
</dbReference>
<evidence type="ECO:0000256" key="5">
    <source>
        <dbReference type="ARBA" id="ARBA00022801"/>
    </source>
</evidence>
<evidence type="ECO:0000256" key="8">
    <source>
        <dbReference type="ARBA" id="ARBA00023145"/>
    </source>
</evidence>
<evidence type="ECO:0000313" key="11">
    <source>
        <dbReference type="EMBL" id="HIH16562.1"/>
    </source>
</evidence>
<proteinExistence type="inferred from homology"/>
<evidence type="ECO:0000256" key="4">
    <source>
        <dbReference type="ARBA" id="ARBA00022698"/>
    </source>
</evidence>
<keyword evidence="5 9" id="KW-0378">Hydrolase</keyword>